<reference evidence="6" key="1">
    <citation type="journal article" date="2010" name="Nature">
        <title>The Amphimedon queenslandica genome and the evolution of animal complexity.</title>
        <authorList>
            <person name="Srivastava M."/>
            <person name="Simakov O."/>
            <person name="Chapman J."/>
            <person name="Fahey B."/>
            <person name="Gauthier M.E."/>
            <person name="Mitros T."/>
            <person name="Richards G.S."/>
            <person name="Conaco C."/>
            <person name="Dacre M."/>
            <person name="Hellsten U."/>
            <person name="Larroux C."/>
            <person name="Putnam N.H."/>
            <person name="Stanke M."/>
            <person name="Adamska M."/>
            <person name="Darling A."/>
            <person name="Degnan S.M."/>
            <person name="Oakley T.H."/>
            <person name="Plachetzki D.C."/>
            <person name="Zhai Y."/>
            <person name="Adamski M."/>
            <person name="Calcino A."/>
            <person name="Cummins S.F."/>
            <person name="Goodstein D.M."/>
            <person name="Harris C."/>
            <person name="Jackson D.J."/>
            <person name="Leys S.P."/>
            <person name="Shu S."/>
            <person name="Woodcroft B.J."/>
            <person name="Vervoort M."/>
            <person name="Kosik K.S."/>
            <person name="Manning G."/>
            <person name="Degnan B.M."/>
            <person name="Rokhsar D.S."/>
        </authorList>
    </citation>
    <scope>NUCLEOTIDE SEQUENCE [LARGE SCALE GENOMIC DNA]</scope>
</reference>
<comment type="similarity">
    <text evidence="2">Belongs to the Integrator subunit 10 family.</text>
</comment>
<dbReference type="EnsemblMetazoa" id="XM_011405171.2">
    <property type="protein sequence ID" value="XP_011403473.1"/>
    <property type="gene ID" value="LOC105312481"/>
</dbReference>
<comment type="subcellular location">
    <subcellularLocation>
        <location evidence="1">Nucleus</location>
    </subcellularLocation>
</comment>
<dbReference type="Pfam" id="PF21045">
    <property type="entry name" value="INT10"/>
    <property type="match status" value="2"/>
</dbReference>
<dbReference type="InParanoid" id="A0A1X7V2E4"/>
<dbReference type="GO" id="GO:0016180">
    <property type="term" value="P:snRNA processing"/>
    <property type="evidence" value="ECO:0007669"/>
    <property type="project" value="InterPro"/>
</dbReference>
<evidence type="ECO:0000256" key="1">
    <source>
        <dbReference type="ARBA" id="ARBA00004123"/>
    </source>
</evidence>
<reference evidence="5" key="2">
    <citation type="submission" date="2017-05" db="UniProtKB">
        <authorList>
            <consortium name="EnsemblMetazoa"/>
        </authorList>
    </citation>
    <scope>IDENTIFICATION</scope>
</reference>
<name>A0A1X7V2E4_AMPQE</name>
<evidence type="ECO:0000256" key="3">
    <source>
        <dbReference type="ARBA" id="ARBA00016811"/>
    </source>
</evidence>
<dbReference type="OrthoDB" id="18145at2759"/>
<dbReference type="GO" id="GO:0032039">
    <property type="term" value="C:integrator complex"/>
    <property type="evidence" value="ECO:0007669"/>
    <property type="project" value="InterPro"/>
</dbReference>
<evidence type="ECO:0000256" key="2">
    <source>
        <dbReference type="ARBA" id="ARBA00010391"/>
    </source>
</evidence>
<sequence length="682" mass="77313">MPSIEEDDCLWIVQKAKEKLQENLRHEAHAWILTAKSLFPFRFIVQYEAFKLHLACNELQGAAQTLVELCTRFQKEEELQKLVGQLVDELSGLDSLEGAESKSELRDVFELLPPSSQKTVLIGTAENIVDVLWRAKITIVILKRFPETVTTLGLDLYDSLAQSSSGTCTSAVSDSHRNVLVTELIPLLATSGWIVIDQPTLRSSGQTLVLKTSHICQWLEVSACYLTTITVERTLGGKNLAIGQSSLSGKAAWECLHKIFLMVAEKCGWAQIVLSNKQISPHLPAKVRWKGLEYVSGFSSSQRVPFDPPRQVAIACFYISVFLFFETAWSYYSHVHQITENSAKCWALIEDVSLESRFLKVKKKQEEQQAHSVLVNLQTPGTKSSDSHLENFFVAIDCYNFLHSCNTYRSEFSRLCQQWNTSDWSWLVAFKADMMLYKGDIEAVRRILQHERQKMKANEREKLENVRVLLQLVNSYLLLGDIKNACNLATELVGLLPDDKVEGHSHPETPPPPPGQVPSRSLYLIGCTNESILPYVINIITYAVKDVVFSDACTDVAIGQLLVLLQYNWTRNKADPSPLMPLMSLIKKRGSFTYQKFFNYVVVVDILEEMMYIINHTNTKINILNQENHPRSRAVTRGTNSKVREELLQSMESQLKRCNESINNILTSFLIQEKLCVAITDE</sequence>
<dbReference type="EnsemblMetazoa" id="Aqu2.1.33742_001">
    <property type="protein sequence ID" value="Aqu2.1.33742_001"/>
    <property type="gene ID" value="Aqu2.1.33742"/>
</dbReference>
<proteinExistence type="inferred from homology"/>
<dbReference type="Proteomes" id="UP000007879">
    <property type="component" value="Unassembled WGS sequence"/>
</dbReference>
<dbReference type="PRINTS" id="PR02106">
    <property type="entry name" value="INTSUBUNIT10"/>
</dbReference>
<protein>
    <recommendedName>
        <fullName evidence="3">Integrator complex subunit 10</fullName>
    </recommendedName>
</protein>
<gene>
    <name evidence="5" type="primary">105312481</name>
</gene>
<evidence type="ECO:0000256" key="4">
    <source>
        <dbReference type="ARBA" id="ARBA00023242"/>
    </source>
</evidence>
<evidence type="ECO:0000313" key="6">
    <source>
        <dbReference type="Proteomes" id="UP000007879"/>
    </source>
</evidence>
<dbReference type="PANTHER" id="PTHR16055">
    <property type="entry name" value="INTEGRATOR COMPLEX SUBUNIT 10"/>
    <property type="match status" value="1"/>
</dbReference>
<dbReference type="KEGG" id="aqu:105312481"/>
<accession>A0A1X7V2E4</accession>
<dbReference type="AlphaFoldDB" id="A0A1X7V2E4"/>
<dbReference type="FunCoup" id="A0A1X7V2E4">
    <property type="interactions" value="829"/>
</dbReference>
<keyword evidence="6" id="KW-1185">Reference proteome</keyword>
<evidence type="ECO:0000313" key="5">
    <source>
        <dbReference type="EnsemblMetazoa" id="Aqu2.1.33742_001"/>
    </source>
</evidence>
<dbReference type="eggNOG" id="ENOG502QQ28">
    <property type="taxonomic scope" value="Eukaryota"/>
</dbReference>
<dbReference type="STRING" id="400682.A0A1X7V2E4"/>
<dbReference type="InterPro" id="IPR026164">
    <property type="entry name" value="Int_cplx_su10"/>
</dbReference>
<keyword evidence="4" id="KW-0539">Nucleus</keyword>
<dbReference type="PANTHER" id="PTHR16055:SF2">
    <property type="entry name" value="INTEGRATOR COMPLEX SUBUNIT 10"/>
    <property type="match status" value="1"/>
</dbReference>
<organism evidence="5">
    <name type="scientific">Amphimedon queenslandica</name>
    <name type="common">Sponge</name>
    <dbReference type="NCBI Taxonomy" id="400682"/>
    <lineage>
        <taxon>Eukaryota</taxon>
        <taxon>Metazoa</taxon>
        <taxon>Porifera</taxon>
        <taxon>Demospongiae</taxon>
        <taxon>Heteroscleromorpha</taxon>
        <taxon>Haplosclerida</taxon>
        <taxon>Niphatidae</taxon>
        <taxon>Amphimedon</taxon>
    </lineage>
</organism>